<evidence type="ECO:0000313" key="9">
    <source>
        <dbReference type="EMBL" id="KAK4448608.1"/>
    </source>
</evidence>
<dbReference type="SMART" id="SM00389">
    <property type="entry name" value="HOX"/>
    <property type="match status" value="1"/>
</dbReference>
<feature type="region of interest" description="Disordered" evidence="6">
    <location>
        <begin position="1"/>
        <end position="27"/>
    </location>
</feature>
<sequence length="1058" mass="117553">MEEFLTLRSRRPGSSADSTYGSASETSPLATHDISRVSYHVKHLESFAEALQDSASRAFPNRGRSSQRYSKVHALMLHWKSDDLFVLPELEDLEKCLREDYRFETDIFAIPSENAHLELMLKLGDMVKKHESEDTLFVVYYGGHARIDESRQSTWCATRNPQSPWLQWSAIQTLLERSVSDVLILLDCCAGAASATFPTGKSITETISASSWDAIAPDPGRYSFTNALIEVLQEWRLRIFSAAMLHAEVLARLKHPRPILINGKHFEARSTPVHFMMTSNHRAPSIELGRVVPEARLPPSPPKELPYRQLAASPQLPLTPDEAIAQDMLVPASAEPNEDQPHVMISLALEEDQRLDIHAWEQWLGSFPALAKYVKVQGVFKSHSTLLLLSLPVTVWDLLPDDPACAFIAFIRSNNLIKGPEKGSAPAATAAATVQVQDQTRADTESWMSGTTFSPADDSSTMGHNFAPTRPRLTRNESLKSETDTWGSHRPSIPSSPPANYGHSGSFSSAGPVFNPVTQLSSTSLVSLPTASSTPTQRPQAHRTIPGGVESIAPHSEPISRTTILNQSKSSVRTNFSPGHNIPEGPRLAQHVVSRLEKYFQKDPEPNMALTEVVASNLGVEVSDINLWFHHRREQERLTHNLQSLRLGDSPTPESQNSNGVQMILPGHLNSLLEIYPSKSVLIVDLRSATDFEKSHIHDAVNLRAPLMYVENTSLEMIEDTFMDEQSRRNFSKWRQCRCVVFYDRVVEYDWECPSAGALYDKFRRKGWSGQGFILKGHFKEFSASFDRHISGSKMTKEAKEYLDGLRAQSSLTPEEAEERRRRYDNWLRAVMTEDRVPQRVELIPARKLERRRAVENQQKELESEFEGRFPALYKKALALGKRRSDSPPPPSAREPSPPPPWSDRPFREVGWGTREDDAAGGGRYGGPADDASFSDRKAAFVEPLVSGLERIRGAAAVSGYGDGGHGYRDAAMAKEGGYAAGGGSYMAPPADKLDQFPDGYEDVDPNSEGLRNDPLFQKAGTGRYQESSGGGDDGVKKGGSMAGLRKPPIWERLRSGK</sequence>
<evidence type="ECO:0000256" key="2">
    <source>
        <dbReference type="ARBA" id="ARBA00023155"/>
    </source>
</evidence>
<feature type="DNA-binding region" description="Homeobox" evidence="4">
    <location>
        <begin position="595"/>
        <end position="640"/>
    </location>
</feature>
<feature type="region of interest" description="Disordered" evidence="6">
    <location>
        <begin position="990"/>
        <end position="1058"/>
    </location>
</feature>
<keyword evidence="10" id="KW-1185">Reference proteome</keyword>
<keyword evidence="1 4" id="KW-0238">DNA-binding</keyword>
<feature type="domain" description="Rhodanese" evidence="8">
    <location>
        <begin position="677"/>
        <end position="791"/>
    </location>
</feature>
<comment type="caution">
    <text evidence="9">The sequence shown here is derived from an EMBL/GenBank/DDBJ whole genome shotgun (WGS) entry which is preliminary data.</text>
</comment>
<dbReference type="SUPFAM" id="SSF52821">
    <property type="entry name" value="Rhodanese/Cell cycle control phosphatase"/>
    <property type="match status" value="1"/>
</dbReference>
<dbReference type="Gene3D" id="1.10.10.60">
    <property type="entry name" value="Homeodomain-like"/>
    <property type="match status" value="1"/>
</dbReference>
<reference evidence="9" key="2">
    <citation type="submission" date="2023-05" db="EMBL/GenBank/DDBJ databases">
        <authorList>
            <consortium name="Lawrence Berkeley National Laboratory"/>
            <person name="Steindorff A."/>
            <person name="Hensen N."/>
            <person name="Bonometti L."/>
            <person name="Westerberg I."/>
            <person name="Brannstrom I.O."/>
            <person name="Guillou S."/>
            <person name="Cros-Aarteil S."/>
            <person name="Calhoun S."/>
            <person name="Haridas S."/>
            <person name="Kuo A."/>
            <person name="Mondo S."/>
            <person name="Pangilinan J."/>
            <person name="Riley R."/>
            <person name="Labutti K."/>
            <person name="Andreopoulos B."/>
            <person name="Lipzen A."/>
            <person name="Chen C."/>
            <person name="Yanf M."/>
            <person name="Daum C."/>
            <person name="Ng V."/>
            <person name="Clum A."/>
            <person name="Ohm R."/>
            <person name="Martin F."/>
            <person name="Silar P."/>
            <person name="Natvig D."/>
            <person name="Lalanne C."/>
            <person name="Gautier V."/>
            <person name="Ament-Velasquez S.L."/>
            <person name="Kruys A."/>
            <person name="Hutchinson M.I."/>
            <person name="Powell A.J."/>
            <person name="Barry K."/>
            <person name="Miller A.N."/>
            <person name="Grigoriev I.V."/>
            <person name="Debuchy R."/>
            <person name="Gladieux P."/>
            <person name="Thoren M.H."/>
            <person name="Johannesson H."/>
        </authorList>
    </citation>
    <scope>NUCLEOTIDE SEQUENCE</scope>
    <source>
        <strain evidence="9">PSN243</strain>
    </source>
</reference>
<keyword evidence="2 4" id="KW-0371">Homeobox</keyword>
<name>A0AAV9GK48_9PEZI</name>
<feature type="region of interest" description="Disordered" evidence="6">
    <location>
        <begin position="881"/>
        <end position="934"/>
    </location>
</feature>
<feature type="region of interest" description="Disordered" evidence="6">
    <location>
        <begin position="441"/>
        <end position="504"/>
    </location>
</feature>
<organism evidence="9 10">
    <name type="scientific">Podospora aff. communis PSN243</name>
    <dbReference type="NCBI Taxonomy" id="3040156"/>
    <lineage>
        <taxon>Eukaryota</taxon>
        <taxon>Fungi</taxon>
        <taxon>Dikarya</taxon>
        <taxon>Ascomycota</taxon>
        <taxon>Pezizomycotina</taxon>
        <taxon>Sordariomycetes</taxon>
        <taxon>Sordariomycetidae</taxon>
        <taxon>Sordariales</taxon>
        <taxon>Podosporaceae</taxon>
        <taxon>Podospora</taxon>
    </lineage>
</organism>
<dbReference type="EMBL" id="MU865942">
    <property type="protein sequence ID" value="KAK4448608.1"/>
    <property type="molecule type" value="Genomic_DNA"/>
</dbReference>
<evidence type="ECO:0000256" key="1">
    <source>
        <dbReference type="ARBA" id="ARBA00023125"/>
    </source>
</evidence>
<feature type="domain" description="Homeobox" evidence="7">
    <location>
        <begin position="593"/>
        <end position="639"/>
    </location>
</feature>
<gene>
    <name evidence="9" type="ORF">QBC34DRAFT_327587</name>
</gene>
<dbReference type="PROSITE" id="PS50071">
    <property type="entry name" value="HOMEOBOX_2"/>
    <property type="match status" value="1"/>
</dbReference>
<feature type="region of interest" description="Disordered" evidence="6">
    <location>
        <begin position="528"/>
        <end position="554"/>
    </location>
</feature>
<reference evidence="9" key="1">
    <citation type="journal article" date="2023" name="Mol. Phylogenet. Evol.">
        <title>Genome-scale phylogeny and comparative genomics of the fungal order Sordariales.</title>
        <authorList>
            <person name="Hensen N."/>
            <person name="Bonometti L."/>
            <person name="Westerberg I."/>
            <person name="Brannstrom I.O."/>
            <person name="Guillou S."/>
            <person name="Cros-Aarteil S."/>
            <person name="Calhoun S."/>
            <person name="Haridas S."/>
            <person name="Kuo A."/>
            <person name="Mondo S."/>
            <person name="Pangilinan J."/>
            <person name="Riley R."/>
            <person name="LaButti K."/>
            <person name="Andreopoulos B."/>
            <person name="Lipzen A."/>
            <person name="Chen C."/>
            <person name="Yan M."/>
            <person name="Daum C."/>
            <person name="Ng V."/>
            <person name="Clum A."/>
            <person name="Steindorff A."/>
            <person name="Ohm R.A."/>
            <person name="Martin F."/>
            <person name="Silar P."/>
            <person name="Natvig D.O."/>
            <person name="Lalanne C."/>
            <person name="Gautier V."/>
            <person name="Ament-Velasquez S.L."/>
            <person name="Kruys A."/>
            <person name="Hutchinson M.I."/>
            <person name="Powell A.J."/>
            <person name="Barry K."/>
            <person name="Miller A.N."/>
            <person name="Grigoriev I.V."/>
            <person name="Debuchy R."/>
            <person name="Gladieux P."/>
            <person name="Hiltunen Thoren M."/>
            <person name="Johannesson H."/>
        </authorList>
    </citation>
    <scope>NUCLEOTIDE SEQUENCE</scope>
    <source>
        <strain evidence="9">PSN243</strain>
    </source>
</reference>
<dbReference type="Pfam" id="PF00581">
    <property type="entry name" value="Rhodanese"/>
    <property type="match status" value="1"/>
</dbReference>
<dbReference type="GO" id="GO:0000981">
    <property type="term" value="F:DNA-binding transcription factor activity, RNA polymerase II-specific"/>
    <property type="evidence" value="ECO:0007669"/>
    <property type="project" value="InterPro"/>
</dbReference>
<keyword evidence="3 4" id="KW-0539">Nucleus</keyword>
<feature type="compositionally biased region" description="Polar residues" evidence="6">
    <location>
        <begin position="446"/>
        <end position="463"/>
    </location>
</feature>
<evidence type="ECO:0000256" key="4">
    <source>
        <dbReference type="PROSITE-ProRule" id="PRU00108"/>
    </source>
</evidence>
<dbReference type="GO" id="GO:0003677">
    <property type="term" value="F:DNA binding"/>
    <property type="evidence" value="ECO:0007669"/>
    <property type="project" value="UniProtKB-UniRule"/>
</dbReference>
<protein>
    <submittedName>
        <fullName evidence="9">Homeobox protein EgHBX4</fullName>
    </submittedName>
</protein>
<dbReference type="CDD" id="cd00086">
    <property type="entry name" value="homeodomain"/>
    <property type="match status" value="1"/>
</dbReference>
<proteinExistence type="predicted"/>
<feature type="compositionally biased region" description="Polar residues" evidence="6">
    <location>
        <begin position="15"/>
        <end position="27"/>
    </location>
</feature>
<dbReference type="Proteomes" id="UP001321760">
    <property type="component" value="Unassembled WGS sequence"/>
</dbReference>
<evidence type="ECO:0000259" key="7">
    <source>
        <dbReference type="PROSITE" id="PS50071"/>
    </source>
</evidence>
<evidence type="ECO:0000256" key="6">
    <source>
        <dbReference type="SAM" id="MobiDB-lite"/>
    </source>
</evidence>
<dbReference type="InterPro" id="IPR001763">
    <property type="entry name" value="Rhodanese-like_dom"/>
</dbReference>
<dbReference type="GO" id="GO:0005634">
    <property type="term" value="C:nucleus"/>
    <property type="evidence" value="ECO:0007669"/>
    <property type="project" value="UniProtKB-SubCell"/>
</dbReference>
<evidence type="ECO:0000256" key="5">
    <source>
        <dbReference type="RuleBase" id="RU000682"/>
    </source>
</evidence>
<dbReference type="InterPro" id="IPR017970">
    <property type="entry name" value="Homeobox_CS"/>
</dbReference>
<dbReference type="InterPro" id="IPR009057">
    <property type="entry name" value="Homeodomain-like_sf"/>
</dbReference>
<evidence type="ECO:0000256" key="3">
    <source>
        <dbReference type="ARBA" id="ARBA00023242"/>
    </source>
</evidence>
<dbReference type="InterPro" id="IPR001356">
    <property type="entry name" value="HD"/>
</dbReference>
<evidence type="ECO:0000313" key="10">
    <source>
        <dbReference type="Proteomes" id="UP001321760"/>
    </source>
</evidence>
<evidence type="ECO:0000259" key="8">
    <source>
        <dbReference type="PROSITE" id="PS50206"/>
    </source>
</evidence>
<dbReference type="Pfam" id="PF00046">
    <property type="entry name" value="Homeodomain"/>
    <property type="match status" value="1"/>
</dbReference>
<accession>A0AAV9GK48</accession>
<feature type="compositionally biased region" description="Basic and acidic residues" evidence="6">
    <location>
        <begin position="1049"/>
        <end position="1058"/>
    </location>
</feature>
<comment type="subcellular location">
    <subcellularLocation>
        <location evidence="4 5">Nucleus</location>
    </subcellularLocation>
</comment>
<dbReference type="InterPro" id="IPR036873">
    <property type="entry name" value="Rhodanese-like_dom_sf"/>
</dbReference>
<feature type="compositionally biased region" description="Basic and acidic residues" evidence="6">
    <location>
        <begin position="474"/>
        <end position="483"/>
    </location>
</feature>
<dbReference type="PROSITE" id="PS00027">
    <property type="entry name" value="HOMEOBOX_1"/>
    <property type="match status" value="1"/>
</dbReference>
<dbReference type="SUPFAM" id="SSF46689">
    <property type="entry name" value="Homeodomain-like"/>
    <property type="match status" value="1"/>
</dbReference>
<dbReference type="AlphaFoldDB" id="A0AAV9GK48"/>
<dbReference type="PROSITE" id="PS50206">
    <property type="entry name" value="RHODANESE_3"/>
    <property type="match status" value="1"/>
</dbReference>
<feature type="compositionally biased region" description="Pro residues" evidence="6">
    <location>
        <begin position="887"/>
        <end position="903"/>
    </location>
</feature>
<dbReference type="Gene3D" id="3.40.250.10">
    <property type="entry name" value="Rhodanese-like domain"/>
    <property type="match status" value="1"/>
</dbReference>